<dbReference type="InterPro" id="IPR002885">
    <property type="entry name" value="PPR_rpt"/>
</dbReference>
<dbReference type="PANTHER" id="PTHR47447:SF17">
    <property type="entry name" value="OS12G0638900 PROTEIN"/>
    <property type="match status" value="1"/>
</dbReference>
<protein>
    <recommendedName>
        <fullName evidence="7">Pentacotripeptide-repeat region of PRORP domain-containing protein</fullName>
    </recommendedName>
</protein>
<sequence>MAGALDVAQACYSLFQRREHTPDASLTAEVVRMLAASGDAGAAEAAWLSAVAATQSDDDHARLHAARVAMLAEAGRLEAAVAALEAMLDRFAALLPIDASFNLTGGIPAKQQRQRAVQPAPVWCLQQARNAALAAAQSGGDLGTARRITSLATMRGLPPDLTTYHSLLSAALAHGDGLAAVLEGVEEMKRLGMQPTRETFSILLKACSVKGDPQAALAVFDSMPASGVSQTRVHYNSLLHTYSHAACFVPCGAVMAVLCCAEPTLPVAARDSPLLHQALLLHFPPSFQGLDNVYRRMQAAGFLPNSSTFLALLTSIRHWATHEASSRAAGEEGPSTQIERTMQRQQAGEMLSRWVADLDAAPPSQLTTGVFVSLLHAYSHAGEIVNVLLLMRDAFGCQLTQHTSQQLDEAFRSSSAEHGGSSSGAAAQSAATAAAAAAEEQVVVAGSGEAAAVGGEAAISGEAAVGGGGGGGSFEAGSSGAAGREAQGPSLPVAATSSGTLPSSSSSSSSGGMDDSSGGGSITSSSGGDGGGDEIARSPLSRVTLRRSQLAPSLPIFNAAISACTRVGRWHLADGVALLHAMLAAGLQPDVYTYTSLISGCASGKQAGLARELWRQMIERGIRPTIVTHNAMLKVEVFSHGVDAGAAFLQGMAR</sequence>
<feature type="region of interest" description="Disordered" evidence="4">
    <location>
        <begin position="324"/>
        <end position="344"/>
    </location>
</feature>
<feature type="compositionally biased region" description="Low complexity" evidence="4">
    <location>
        <begin position="475"/>
        <end position="488"/>
    </location>
</feature>
<dbReference type="PANTHER" id="PTHR47447">
    <property type="entry name" value="OS03G0856100 PROTEIN"/>
    <property type="match status" value="1"/>
</dbReference>
<evidence type="ECO:0000313" key="5">
    <source>
        <dbReference type="EMBL" id="KAI3424902.1"/>
    </source>
</evidence>
<reference evidence="5" key="1">
    <citation type="journal article" date="2019" name="Plant J.">
        <title>Chlorella vulgaris genome assembly and annotation reveals the molecular basis for metabolic acclimation to high light conditions.</title>
        <authorList>
            <person name="Cecchin M."/>
            <person name="Marcolungo L."/>
            <person name="Rossato M."/>
            <person name="Girolomoni L."/>
            <person name="Cosentino E."/>
            <person name="Cuine S."/>
            <person name="Li-Beisson Y."/>
            <person name="Delledonne M."/>
            <person name="Ballottari M."/>
        </authorList>
    </citation>
    <scope>NUCLEOTIDE SEQUENCE</scope>
    <source>
        <strain evidence="5">211/11P</strain>
    </source>
</reference>
<dbReference type="Pfam" id="PF13812">
    <property type="entry name" value="PPR_3"/>
    <property type="match status" value="2"/>
</dbReference>
<feature type="repeat" description="PPR" evidence="3">
    <location>
        <begin position="160"/>
        <end position="195"/>
    </location>
</feature>
<accession>A0A9D4TGD5</accession>
<comment type="caution">
    <text evidence="5">The sequence shown here is derived from an EMBL/GenBank/DDBJ whole genome shotgun (WGS) entry which is preliminary data.</text>
</comment>
<evidence type="ECO:0000313" key="6">
    <source>
        <dbReference type="Proteomes" id="UP001055712"/>
    </source>
</evidence>
<evidence type="ECO:0000256" key="4">
    <source>
        <dbReference type="SAM" id="MobiDB-lite"/>
    </source>
</evidence>
<proteinExistence type="inferred from homology"/>
<dbReference type="NCBIfam" id="TIGR00756">
    <property type="entry name" value="PPR"/>
    <property type="match status" value="2"/>
</dbReference>
<dbReference type="EMBL" id="SIDB01000012">
    <property type="protein sequence ID" value="KAI3424902.1"/>
    <property type="molecule type" value="Genomic_DNA"/>
</dbReference>
<feature type="repeat" description="PPR" evidence="3">
    <location>
        <begin position="196"/>
        <end position="230"/>
    </location>
</feature>
<comment type="similarity">
    <text evidence="1">Belongs to the PPR family. P subfamily.</text>
</comment>
<feature type="compositionally biased region" description="Polar residues" evidence="4">
    <location>
        <begin position="334"/>
        <end position="344"/>
    </location>
</feature>
<dbReference type="PROSITE" id="PS51375">
    <property type="entry name" value="PPR"/>
    <property type="match status" value="4"/>
</dbReference>
<dbReference type="Gene3D" id="1.25.40.10">
    <property type="entry name" value="Tetratricopeptide repeat domain"/>
    <property type="match status" value="2"/>
</dbReference>
<name>A0A9D4TGD5_CHLVU</name>
<feature type="repeat" description="PPR" evidence="3">
    <location>
        <begin position="553"/>
        <end position="589"/>
    </location>
</feature>
<reference evidence="5" key="2">
    <citation type="submission" date="2020-11" db="EMBL/GenBank/DDBJ databases">
        <authorList>
            <person name="Cecchin M."/>
            <person name="Marcolungo L."/>
            <person name="Rossato M."/>
            <person name="Girolomoni L."/>
            <person name="Cosentino E."/>
            <person name="Cuine S."/>
            <person name="Li-Beisson Y."/>
            <person name="Delledonne M."/>
            <person name="Ballottari M."/>
        </authorList>
    </citation>
    <scope>NUCLEOTIDE SEQUENCE</scope>
    <source>
        <strain evidence="5">211/11P</strain>
        <tissue evidence="5">Whole cell</tissue>
    </source>
</reference>
<evidence type="ECO:0000256" key="1">
    <source>
        <dbReference type="ARBA" id="ARBA00007626"/>
    </source>
</evidence>
<dbReference type="AlphaFoldDB" id="A0A9D4TGD5"/>
<evidence type="ECO:0000256" key="2">
    <source>
        <dbReference type="ARBA" id="ARBA00022737"/>
    </source>
</evidence>
<feature type="region of interest" description="Disordered" evidence="4">
    <location>
        <begin position="469"/>
        <end position="536"/>
    </location>
</feature>
<gene>
    <name evidence="5" type="ORF">D9Q98_008286</name>
</gene>
<dbReference type="InterPro" id="IPR011990">
    <property type="entry name" value="TPR-like_helical_dom_sf"/>
</dbReference>
<keyword evidence="2" id="KW-0677">Repeat</keyword>
<dbReference type="Proteomes" id="UP001055712">
    <property type="component" value="Unassembled WGS sequence"/>
</dbReference>
<evidence type="ECO:0000256" key="3">
    <source>
        <dbReference type="PROSITE-ProRule" id="PRU00708"/>
    </source>
</evidence>
<evidence type="ECO:0008006" key="7">
    <source>
        <dbReference type="Google" id="ProtNLM"/>
    </source>
</evidence>
<organism evidence="5 6">
    <name type="scientific">Chlorella vulgaris</name>
    <name type="common">Green alga</name>
    <dbReference type="NCBI Taxonomy" id="3077"/>
    <lineage>
        <taxon>Eukaryota</taxon>
        <taxon>Viridiplantae</taxon>
        <taxon>Chlorophyta</taxon>
        <taxon>core chlorophytes</taxon>
        <taxon>Trebouxiophyceae</taxon>
        <taxon>Chlorellales</taxon>
        <taxon>Chlorellaceae</taxon>
        <taxon>Chlorella clade</taxon>
        <taxon>Chlorella</taxon>
    </lineage>
</organism>
<feature type="compositionally biased region" description="Low complexity" evidence="4">
    <location>
        <begin position="496"/>
        <end position="526"/>
    </location>
</feature>
<feature type="repeat" description="PPR" evidence="3">
    <location>
        <begin position="590"/>
        <end position="624"/>
    </location>
</feature>
<keyword evidence="6" id="KW-1185">Reference proteome</keyword>
<dbReference type="OrthoDB" id="512740at2759"/>